<protein>
    <submittedName>
        <fullName evidence="1">Uncharacterized protein</fullName>
    </submittedName>
</protein>
<dbReference type="EMBL" id="PUIA01000016">
    <property type="protein sequence ID" value="PQO39360.1"/>
    <property type="molecule type" value="Genomic_DNA"/>
</dbReference>
<accession>A0A2S8G4Y4</accession>
<name>A0A2S8G4Y4_9BACT</name>
<gene>
    <name evidence="1" type="ORF">C5Y96_05760</name>
</gene>
<organism evidence="1 2">
    <name type="scientific">Blastopirellula marina</name>
    <dbReference type="NCBI Taxonomy" id="124"/>
    <lineage>
        <taxon>Bacteria</taxon>
        <taxon>Pseudomonadati</taxon>
        <taxon>Planctomycetota</taxon>
        <taxon>Planctomycetia</taxon>
        <taxon>Pirellulales</taxon>
        <taxon>Pirellulaceae</taxon>
        <taxon>Blastopirellula</taxon>
    </lineage>
</organism>
<evidence type="ECO:0000313" key="1">
    <source>
        <dbReference type="EMBL" id="PQO39360.1"/>
    </source>
</evidence>
<dbReference type="Proteomes" id="UP000240009">
    <property type="component" value="Unassembled WGS sequence"/>
</dbReference>
<proteinExistence type="predicted"/>
<comment type="caution">
    <text evidence="1">The sequence shown here is derived from an EMBL/GenBank/DDBJ whole genome shotgun (WGS) entry which is preliminary data.</text>
</comment>
<dbReference type="AlphaFoldDB" id="A0A2S8G4Y4"/>
<reference evidence="1 2" key="1">
    <citation type="submission" date="2018-02" db="EMBL/GenBank/DDBJ databases">
        <title>Comparative genomes isolates from brazilian mangrove.</title>
        <authorList>
            <person name="Araujo J.E."/>
            <person name="Taketani R.G."/>
            <person name="Silva M.C.P."/>
            <person name="Loureco M.V."/>
            <person name="Andreote F.D."/>
        </authorList>
    </citation>
    <scope>NUCLEOTIDE SEQUENCE [LARGE SCALE GENOMIC DNA]</scope>
    <source>
        <strain evidence="1 2">HEX-2 MGV</strain>
    </source>
</reference>
<dbReference type="RefSeq" id="WP_105350782.1">
    <property type="nucleotide sequence ID" value="NZ_PUIA01000016.1"/>
</dbReference>
<evidence type="ECO:0000313" key="2">
    <source>
        <dbReference type="Proteomes" id="UP000240009"/>
    </source>
</evidence>
<sequence>MTSATKAAPTGPARTKSDPQAVLYAVLEKHGKSNGNRENLVAGSTAVSLVVSGKIGRKTVHEEIKGNLVIGADGTMADNQKPDTVELTALLLSQLGKKKRAEFIAELSEAKKLPKVDDADKEAAEGLVKALTVKGSKPKNGAVQIEANSNS</sequence>